<accession>A0A2T4USB0</accession>
<proteinExistence type="predicted"/>
<feature type="region of interest" description="Disordered" evidence="1">
    <location>
        <begin position="31"/>
        <end position="65"/>
    </location>
</feature>
<evidence type="ECO:0000313" key="3">
    <source>
        <dbReference type="Proteomes" id="UP000241085"/>
    </source>
</evidence>
<gene>
    <name evidence="2" type="ORF">C1I63_05845</name>
</gene>
<keyword evidence="3" id="KW-1185">Reference proteome</keyword>
<sequence>MTAQTGHLITTCWPDAEGGFGDLTALRGRAATAGDGGLETPPAAATRPARGRGVLTPRSPLLLIE</sequence>
<dbReference type="Proteomes" id="UP000241085">
    <property type="component" value="Unassembled WGS sequence"/>
</dbReference>
<evidence type="ECO:0000256" key="1">
    <source>
        <dbReference type="SAM" id="MobiDB-lite"/>
    </source>
</evidence>
<evidence type="ECO:0000313" key="2">
    <source>
        <dbReference type="EMBL" id="PTL72417.1"/>
    </source>
</evidence>
<organism evidence="2 3">
    <name type="scientific">Rathayibacter caricis DSM 15933</name>
    <dbReference type="NCBI Taxonomy" id="1328867"/>
    <lineage>
        <taxon>Bacteria</taxon>
        <taxon>Bacillati</taxon>
        <taxon>Actinomycetota</taxon>
        <taxon>Actinomycetes</taxon>
        <taxon>Micrococcales</taxon>
        <taxon>Microbacteriaceae</taxon>
        <taxon>Rathayibacter</taxon>
    </lineage>
</organism>
<feature type="compositionally biased region" description="Low complexity" evidence="1">
    <location>
        <begin position="40"/>
        <end position="53"/>
    </location>
</feature>
<comment type="caution">
    <text evidence="2">The sequence shown here is derived from an EMBL/GenBank/DDBJ whole genome shotgun (WGS) entry which is preliminary data.</text>
</comment>
<dbReference type="AlphaFoldDB" id="A0A2T4USB0"/>
<protein>
    <submittedName>
        <fullName evidence="2">Uncharacterized protein</fullName>
    </submittedName>
</protein>
<name>A0A2T4USB0_9MICO</name>
<reference evidence="2 3" key="1">
    <citation type="submission" date="2018-03" db="EMBL/GenBank/DDBJ databases">
        <title>Bacteriophage NCPPB3778 and a type I-E CRISPR drive the evolution of the US Biological Select Agent, Rathayibacter toxicus.</title>
        <authorList>
            <person name="Davis E.W.II."/>
            <person name="Tabima J.F."/>
            <person name="Weisberg A.J."/>
            <person name="Dantas Lopes L."/>
            <person name="Wiseman M.S."/>
            <person name="Wiseman M.S."/>
            <person name="Pupko T."/>
            <person name="Belcher M.S."/>
            <person name="Sechler A.J."/>
            <person name="Tancos M.A."/>
            <person name="Schroeder B.K."/>
            <person name="Murray T.D."/>
            <person name="Luster D.G."/>
            <person name="Schneider W.L."/>
            <person name="Rogers E."/>
            <person name="Andreote F.D."/>
            <person name="Grunwald N.J."/>
            <person name="Putnam M.L."/>
            <person name="Chang J.H."/>
        </authorList>
    </citation>
    <scope>NUCLEOTIDE SEQUENCE [LARGE SCALE GENOMIC DNA]</scope>
    <source>
        <strain evidence="2 3">DSM 15933</strain>
    </source>
</reference>
<dbReference type="EMBL" id="PZPL01000001">
    <property type="protein sequence ID" value="PTL72417.1"/>
    <property type="molecule type" value="Genomic_DNA"/>
</dbReference>